<evidence type="ECO:0000256" key="4">
    <source>
        <dbReference type="ARBA" id="ARBA00022692"/>
    </source>
</evidence>
<dbReference type="AlphaFoldDB" id="A0A495WIY7"/>
<evidence type="ECO:0000256" key="7">
    <source>
        <dbReference type="SAM" id="Phobius"/>
    </source>
</evidence>
<evidence type="ECO:0000313" key="10">
    <source>
        <dbReference type="Proteomes" id="UP000269493"/>
    </source>
</evidence>
<dbReference type="GO" id="GO:0016413">
    <property type="term" value="F:O-acetyltransferase activity"/>
    <property type="evidence" value="ECO:0007669"/>
    <property type="project" value="TreeGrafter"/>
</dbReference>
<gene>
    <name evidence="9" type="ORF">BC742_0750</name>
</gene>
<proteinExistence type="inferred from homology"/>
<dbReference type="GO" id="GO:0009246">
    <property type="term" value="P:enterobacterial common antigen biosynthetic process"/>
    <property type="evidence" value="ECO:0007669"/>
    <property type="project" value="TreeGrafter"/>
</dbReference>
<organism evidence="9 10">
    <name type="scientific">Coprobacter fastidiosus NSB1 = JCM 33896</name>
    <dbReference type="NCBI Taxonomy" id="1349822"/>
    <lineage>
        <taxon>Bacteria</taxon>
        <taxon>Pseudomonadati</taxon>
        <taxon>Bacteroidota</taxon>
        <taxon>Bacteroidia</taxon>
        <taxon>Bacteroidales</taxon>
        <taxon>Barnesiellaceae</taxon>
        <taxon>Coprobacter</taxon>
    </lineage>
</organism>
<dbReference type="InterPro" id="IPR002656">
    <property type="entry name" value="Acyl_transf_3_dom"/>
</dbReference>
<feature type="transmembrane region" description="Helical" evidence="7">
    <location>
        <begin position="252"/>
        <end position="279"/>
    </location>
</feature>
<protein>
    <submittedName>
        <fullName evidence="9">Peptidoglycan/LPS O-acetylase OafA/YrhL</fullName>
    </submittedName>
</protein>
<feature type="transmembrane region" description="Helical" evidence="7">
    <location>
        <begin position="330"/>
        <end position="347"/>
    </location>
</feature>
<feature type="transmembrane region" description="Helical" evidence="7">
    <location>
        <begin position="299"/>
        <end position="318"/>
    </location>
</feature>
<reference evidence="9 10" key="1">
    <citation type="submission" date="2018-10" db="EMBL/GenBank/DDBJ databases">
        <title>Genomic Encyclopedia of Archaeal and Bacterial Type Strains, Phase II (KMG-II): from individual species to whole genera.</title>
        <authorList>
            <person name="Goeker M."/>
        </authorList>
    </citation>
    <scope>NUCLEOTIDE SEQUENCE [LARGE SCALE GENOMIC DNA]</scope>
    <source>
        <strain evidence="9 10">NSB1</strain>
    </source>
</reference>
<dbReference type="EMBL" id="RBXN01000002">
    <property type="protein sequence ID" value="RKT59828.1"/>
    <property type="molecule type" value="Genomic_DNA"/>
</dbReference>
<feature type="transmembrane region" description="Helical" evidence="7">
    <location>
        <begin position="171"/>
        <end position="188"/>
    </location>
</feature>
<evidence type="ECO:0000256" key="2">
    <source>
        <dbReference type="ARBA" id="ARBA00007400"/>
    </source>
</evidence>
<feature type="transmembrane region" description="Helical" evidence="7">
    <location>
        <begin position="195"/>
        <end position="215"/>
    </location>
</feature>
<keyword evidence="4 7" id="KW-0812">Transmembrane</keyword>
<evidence type="ECO:0000256" key="6">
    <source>
        <dbReference type="ARBA" id="ARBA00023136"/>
    </source>
</evidence>
<evidence type="ECO:0000256" key="1">
    <source>
        <dbReference type="ARBA" id="ARBA00004651"/>
    </source>
</evidence>
<keyword evidence="10" id="KW-1185">Reference proteome</keyword>
<comment type="subcellular location">
    <subcellularLocation>
        <location evidence="1">Cell membrane</location>
        <topology evidence="1">Multi-pass membrane protein</topology>
    </subcellularLocation>
</comment>
<feature type="transmembrane region" description="Helical" evidence="7">
    <location>
        <begin position="112"/>
        <end position="132"/>
    </location>
</feature>
<evidence type="ECO:0000313" key="9">
    <source>
        <dbReference type="EMBL" id="RKT59828.1"/>
    </source>
</evidence>
<dbReference type="Proteomes" id="UP000269493">
    <property type="component" value="Unassembled WGS sequence"/>
</dbReference>
<comment type="similarity">
    <text evidence="2">Belongs to the acyltransferase 3 family.</text>
</comment>
<dbReference type="Pfam" id="PF01757">
    <property type="entry name" value="Acyl_transf_3"/>
    <property type="match status" value="1"/>
</dbReference>
<dbReference type="OrthoDB" id="128906at2"/>
<comment type="caution">
    <text evidence="9">The sequence shown here is derived from an EMBL/GenBank/DDBJ whole genome shotgun (WGS) entry which is preliminary data.</text>
</comment>
<sequence>MLISPISYNDTNRFKGMAILLIVLHNFYHVLPQAPIENEFFFNIENTNYYLKSVIDSFSPINITSLFTDFFSFFGHYGVALFIFLSGYGLTIKYSSKEFSNIEKIHFIWKRILRFWKVIIPLIPLSVLVKMIKYGNGLWETLTDHIGEYLSIITFTQTLIPGKEFVVSGPWWFFGAILQLYIIYIFLLHKKSNRFLLIISLSALFIQAITIFWGWENILFRLRYNSIGWLPIFCLGIYYAKKPVTTCKPSIPIILMILFLCSNVNAYFWLFSSLLFPLAFIPLFRNFPIKSFWEFMGKISFYLFAIHSFIRGAFFGLIGEEKIVEQNLGVPIGILYLLTSILIAYIFQQLLNRIYTYCQTIIVQKKQ</sequence>
<keyword evidence="6 7" id="KW-0472">Membrane</keyword>
<dbReference type="PANTHER" id="PTHR40074">
    <property type="entry name" value="O-ACETYLTRANSFERASE WECH"/>
    <property type="match status" value="1"/>
</dbReference>
<feature type="domain" description="Acyltransferase 3" evidence="8">
    <location>
        <begin position="14"/>
        <end position="347"/>
    </location>
</feature>
<dbReference type="PANTHER" id="PTHR40074:SF2">
    <property type="entry name" value="O-ACETYLTRANSFERASE WECH"/>
    <property type="match status" value="1"/>
</dbReference>
<accession>A0A495WIY7</accession>
<evidence type="ECO:0000256" key="3">
    <source>
        <dbReference type="ARBA" id="ARBA00022475"/>
    </source>
</evidence>
<evidence type="ECO:0000256" key="5">
    <source>
        <dbReference type="ARBA" id="ARBA00022989"/>
    </source>
</evidence>
<feature type="transmembrane region" description="Helical" evidence="7">
    <location>
        <begin position="70"/>
        <end position="91"/>
    </location>
</feature>
<dbReference type="GeneID" id="92928299"/>
<dbReference type="GO" id="GO:0005886">
    <property type="term" value="C:plasma membrane"/>
    <property type="evidence" value="ECO:0007669"/>
    <property type="project" value="UniProtKB-SubCell"/>
</dbReference>
<keyword evidence="5 7" id="KW-1133">Transmembrane helix</keyword>
<dbReference type="RefSeq" id="WP_022602035.1">
    <property type="nucleotide sequence ID" value="NZ_KI440811.1"/>
</dbReference>
<name>A0A495WIY7_9BACT</name>
<keyword evidence="3" id="KW-1003">Cell membrane</keyword>
<evidence type="ECO:0000259" key="8">
    <source>
        <dbReference type="Pfam" id="PF01757"/>
    </source>
</evidence>